<evidence type="ECO:0000313" key="2">
    <source>
        <dbReference type="EMBL" id="MFN0289875.1"/>
    </source>
</evidence>
<dbReference type="Pfam" id="PF20243">
    <property type="entry name" value="MbnP"/>
    <property type="match status" value="1"/>
</dbReference>
<gene>
    <name evidence="2" type="ORF">E5L68_000645</name>
</gene>
<dbReference type="RefSeq" id="WP_138727482.1">
    <property type="nucleotide sequence ID" value="NZ_SRMP02000001.1"/>
</dbReference>
<evidence type="ECO:0000259" key="1">
    <source>
        <dbReference type="Pfam" id="PF20243"/>
    </source>
</evidence>
<accession>A0ABW9JBV7</accession>
<dbReference type="InterPro" id="IPR046863">
    <property type="entry name" value="MbnP-like_dom"/>
</dbReference>
<reference evidence="2 3" key="1">
    <citation type="submission" date="2024-12" db="EMBL/GenBank/DDBJ databases">
        <authorList>
            <person name="Hu S."/>
        </authorList>
    </citation>
    <scope>NUCLEOTIDE SEQUENCE [LARGE SCALE GENOMIC DNA]</scope>
    <source>
        <strain evidence="2 3">P-25</strain>
    </source>
</reference>
<evidence type="ECO:0000313" key="3">
    <source>
        <dbReference type="Proteomes" id="UP001517367"/>
    </source>
</evidence>
<organism evidence="2 3">
    <name type="scientific">Pedobacter helvus</name>
    <dbReference type="NCBI Taxonomy" id="2563444"/>
    <lineage>
        <taxon>Bacteria</taxon>
        <taxon>Pseudomonadati</taxon>
        <taxon>Bacteroidota</taxon>
        <taxon>Sphingobacteriia</taxon>
        <taxon>Sphingobacteriales</taxon>
        <taxon>Sphingobacteriaceae</taxon>
        <taxon>Pedobacter</taxon>
    </lineage>
</organism>
<dbReference type="PROSITE" id="PS51257">
    <property type="entry name" value="PROKAR_LIPOPROTEIN"/>
    <property type="match status" value="1"/>
</dbReference>
<dbReference type="Proteomes" id="UP001517367">
    <property type="component" value="Unassembled WGS sequence"/>
</dbReference>
<protein>
    <submittedName>
        <fullName evidence="2">MbnP family protein</fullName>
    </submittedName>
</protein>
<dbReference type="EMBL" id="SRMP02000001">
    <property type="protein sequence ID" value="MFN0289875.1"/>
    <property type="molecule type" value="Genomic_DNA"/>
</dbReference>
<sequence length="260" mass="27984">MKKILSILTIITVLFSSCDKDDTSPVLDSPGKVSVNFDAVFGNADFALNTNFTAGTKTYNFNKFRYWVSNVVLVKANGEEYSVPKSYFLLEETAAVTVQDGAYTYPANKRELVELSDIPAGEYKGIKFGVGVESKYNDNLSLTIGELSQLNGMTNVSWMWHTSYIFTAVAGKVTESAVTKNIQVETGLNANYKNVSLNFPQNLKVGGTAASSINLKADVAKALDGIDVTATPIVGAAQATTMTTLANNYSTKVFSVASVN</sequence>
<feature type="domain" description="Copper-binding protein MbnP-like" evidence="1">
    <location>
        <begin position="31"/>
        <end position="232"/>
    </location>
</feature>
<proteinExistence type="predicted"/>
<name>A0ABW9JBV7_9SPHI</name>
<comment type="caution">
    <text evidence="2">The sequence shown here is derived from an EMBL/GenBank/DDBJ whole genome shotgun (WGS) entry which is preliminary data.</text>
</comment>
<keyword evidence="3" id="KW-1185">Reference proteome</keyword>